<dbReference type="AlphaFoldDB" id="A0A9D1HWL4"/>
<comment type="caution">
    <text evidence="2">The sequence shown here is derived from an EMBL/GenBank/DDBJ whole genome shotgun (WGS) entry which is preliminary data.</text>
</comment>
<protein>
    <submittedName>
        <fullName evidence="2">Uncharacterized protein</fullName>
    </submittedName>
</protein>
<evidence type="ECO:0000313" key="2">
    <source>
        <dbReference type="EMBL" id="HIU22705.1"/>
    </source>
</evidence>
<reference evidence="2" key="2">
    <citation type="journal article" date="2021" name="PeerJ">
        <title>Extensive microbial diversity within the chicken gut microbiome revealed by metagenomics and culture.</title>
        <authorList>
            <person name="Gilroy R."/>
            <person name="Ravi A."/>
            <person name="Getino M."/>
            <person name="Pursley I."/>
            <person name="Horton D.L."/>
            <person name="Alikhan N.F."/>
            <person name="Baker D."/>
            <person name="Gharbi K."/>
            <person name="Hall N."/>
            <person name="Watson M."/>
            <person name="Adriaenssens E.M."/>
            <person name="Foster-Nyarko E."/>
            <person name="Jarju S."/>
            <person name="Secka A."/>
            <person name="Antonio M."/>
            <person name="Oren A."/>
            <person name="Chaudhuri R.R."/>
            <person name="La Ragione R."/>
            <person name="Hildebrand F."/>
            <person name="Pallen M.J."/>
        </authorList>
    </citation>
    <scope>NUCLEOTIDE SEQUENCE</scope>
    <source>
        <strain evidence="2">CHK197-8231</strain>
    </source>
</reference>
<evidence type="ECO:0000256" key="1">
    <source>
        <dbReference type="SAM" id="Phobius"/>
    </source>
</evidence>
<keyword evidence="1" id="KW-0472">Membrane</keyword>
<keyword evidence="1" id="KW-0812">Transmembrane</keyword>
<organism evidence="2 3">
    <name type="scientific">Candidatus Fimihabitans intestinipullorum</name>
    <dbReference type="NCBI Taxonomy" id="2840820"/>
    <lineage>
        <taxon>Bacteria</taxon>
        <taxon>Bacillati</taxon>
        <taxon>Mycoplasmatota</taxon>
        <taxon>Mycoplasmatota incertae sedis</taxon>
        <taxon>Candidatus Fimihabitans</taxon>
    </lineage>
</organism>
<gene>
    <name evidence="2" type="ORF">IAD49_03890</name>
</gene>
<dbReference type="EMBL" id="DVML01000022">
    <property type="protein sequence ID" value="HIU22705.1"/>
    <property type="molecule type" value="Genomic_DNA"/>
</dbReference>
<sequence length="181" mass="20857">MKQKKNNKKQMKQQSIQLTSHTDELSRLFKIVLVVIVLFAIFYAITYYVTKHQKNATNNTTPTENAVIQYDEIMLGTLLTQSPSSYYVLIEKDGDQFNQTYERYLDTYKNSGKEEVLRVYTADLSDGLNANYIGEENNFDFESLSDFKVKETALVKVTDGKLVEHYVGSQDILNHLKSITE</sequence>
<feature type="transmembrane region" description="Helical" evidence="1">
    <location>
        <begin position="28"/>
        <end position="49"/>
    </location>
</feature>
<proteinExistence type="predicted"/>
<reference evidence="2" key="1">
    <citation type="submission" date="2020-10" db="EMBL/GenBank/DDBJ databases">
        <authorList>
            <person name="Gilroy R."/>
        </authorList>
    </citation>
    <scope>NUCLEOTIDE SEQUENCE</scope>
    <source>
        <strain evidence="2">CHK197-8231</strain>
    </source>
</reference>
<accession>A0A9D1HWL4</accession>
<evidence type="ECO:0000313" key="3">
    <source>
        <dbReference type="Proteomes" id="UP000824087"/>
    </source>
</evidence>
<dbReference type="Proteomes" id="UP000824087">
    <property type="component" value="Unassembled WGS sequence"/>
</dbReference>
<name>A0A9D1HWL4_9BACT</name>
<keyword evidence="1" id="KW-1133">Transmembrane helix</keyword>